<evidence type="ECO:0000313" key="1">
    <source>
        <dbReference type="EMBL" id="KAL2041614.1"/>
    </source>
</evidence>
<name>A0ABR4AA54_9LECA</name>
<dbReference type="Proteomes" id="UP001590950">
    <property type="component" value="Unassembled WGS sequence"/>
</dbReference>
<keyword evidence="2" id="KW-1185">Reference proteome</keyword>
<proteinExistence type="predicted"/>
<sequence length="124" mass="13413">MKFSSSLIPKYTTLIAPLSLKILSAQVRSPLNLLLHASIVVYKTMFSGSTSPIRSSGGLYLWATLMQQHCSACVLPASPRESLGNSRGYPEDEISIFSASMITAPTQNFVDAGGERRALARTFS</sequence>
<evidence type="ECO:0000313" key="2">
    <source>
        <dbReference type="Proteomes" id="UP001590950"/>
    </source>
</evidence>
<protein>
    <submittedName>
        <fullName evidence="1">Uncharacterized protein</fullName>
    </submittedName>
</protein>
<reference evidence="1 2" key="1">
    <citation type="submission" date="2024-09" db="EMBL/GenBank/DDBJ databases">
        <title>Rethinking Asexuality: The Enigmatic Case of Functional Sexual Genes in Lepraria (Stereocaulaceae).</title>
        <authorList>
            <person name="Doellman M."/>
            <person name="Sun Y."/>
            <person name="Barcenas-Pena A."/>
            <person name="Lumbsch H.T."/>
            <person name="Grewe F."/>
        </authorList>
    </citation>
    <scope>NUCLEOTIDE SEQUENCE [LARGE SCALE GENOMIC DNA]</scope>
    <source>
        <strain evidence="1 2">Mercado 3170</strain>
    </source>
</reference>
<dbReference type="EMBL" id="JBEFKJ010000016">
    <property type="protein sequence ID" value="KAL2041614.1"/>
    <property type="molecule type" value="Genomic_DNA"/>
</dbReference>
<organism evidence="1 2">
    <name type="scientific">Stereocaulon virgatum</name>
    <dbReference type="NCBI Taxonomy" id="373712"/>
    <lineage>
        <taxon>Eukaryota</taxon>
        <taxon>Fungi</taxon>
        <taxon>Dikarya</taxon>
        <taxon>Ascomycota</taxon>
        <taxon>Pezizomycotina</taxon>
        <taxon>Lecanoromycetes</taxon>
        <taxon>OSLEUM clade</taxon>
        <taxon>Lecanoromycetidae</taxon>
        <taxon>Lecanorales</taxon>
        <taxon>Lecanorineae</taxon>
        <taxon>Stereocaulaceae</taxon>
        <taxon>Stereocaulon</taxon>
    </lineage>
</organism>
<accession>A0ABR4AA54</accession>
<gene>
    <name evidence="1" type="ORF">N7G274_005398</name>
</gene>
<comment type="caution">
    <text evidence="1">The sequence shown here is derived from an EMBL/GenBank/DDBJ whole genome shotgun (WGS) entry which is preliminary data.</text>
</comment>